<comment type="similarity">
    <text evidence="1 7">Belongs to the mandelate racemase/muconate lactonizing enzyme family.</text>
</comment>
<evidence type="ECO:0000259" key="8">
    <source>
        <dbReference type="SMART" id="SM00922"/>
    </source>
</evidence>
<dbReference type="PANTHER" id="PTHR48080:SF3">
    <property type="entry name" value="ENOLASE SUPERFAMILY MEMBER DDB_G0284701"/>
    <property type="match status" value="1"/>
</dbReference>
<dbReference type="InterPro" id="IPR036849">
    <property type="entry name" value="Enolase-like_C_sf"/>
</dbReference>
<dbReference type="SUPFAM" id="SSF51604">
    <property type="entry name" value="Enolase C-terminal domain-like"/>
    <property type="match status" value="1"/>
</dbReference>
<dbReference type="InterPro" id="IPR013341">
    <property type="entry name" value="Mandelate_racemase_N_dom"/>
</dbReference>
<dbReference type="Gene3D" id="3.20.20.120">
    <property type="entry name" value="Enolase-like C-terminal domain"/>
    <property type="match status" value="1"/>
</dbReference>
<feature type="binding site" evidence="6">
    <location>
        <position position="238"/>
    </location>
    <ligand>
        <name>Mg(2+)</name>
        <dbReference type="ChEBI" id="CHEBI:18420"/>
    </ligand>
</feature>
<organism evidence="9 10">
    <name type="scientific">Halalkalibaculum roseum</name>
    <dbReference type="NCBI Taxonomy" id="2709311"/>
    <lineage>
        <taxon>Bacteria</taxon>
        <taxon>Pseudomonadati</taxon>
        <taxon>Balneolota</taxon>
        <taxon>Balneolia</taxon>
        <taxon>Balneolales</taxon>
        <taxon>Balneolaceae</taxon>
        <taxon>Halalkalibaculum</taxon>
    </lineage>
</organism>
<evidence type="ECO:0000256" key="5">
    <source>
        <dbReference type="PIRSR" id="PIRSR634603-1"/>
    </source>
</evidence>
<evidence type="ECO:0000313" key="10">
    <source>
        <dbReference type="Proteomes" id="UP000473278"/>
    </source>
</evidence>
<accession>A0A6M1T3P3</accession>
<feature type="active site" description="Proton acceptor; specific for (R)-substrate epimerization" evidence="5">
    <location>
        <position position="162"/>
    </location>
</feature>
<dbReference type="CDD" id="cd03319">
    <property type="entry name" value="L-Ala-DL-Glu_epimerase"/>
    <property type="match status" value="1"/>
</dbReference>
<dbReference type="SFLD" id="SFLDF00009">
    <property type="entry name" value="o-succinylbenzoate_synthase"/>
    <property type="match status" value="1"/>
</dbReference>
<keyword evidence="3 6" id="KW-0460">Magnesium</keyword>
<evidence type="ECO:0000256" key="4">
    <source>
        <dbReference type="ARBA" id="ARBA00023235"/>
    </source>
</evidence>
<dbReference type="Pfam" id="PF13378">
    <property type="entry name" value="MR_MLE_C"/>
    <property type="match status" value="1"/>
</dbReference>
<dbReference type="InterPro" id="IPR013342">
    <property type="entry name" value="Mandelate_racemase_C"/>
</dbReference>
<dbReference type="InterPro" id="IPR034593">
    <property type="entry name" value="DgoD-like"/>
</dbReference>
<feature type="active site" description="Proton acceptor; specific for (S)-substrate epimerization" evidence="5">
    <location>
        <position position="260"/>
    </location>
</feature>
<feature type="binding site" evidence="6">
    <location>
        <position position="186"/>
    </location>
    <ligand>
        <name>Mg(2+)</name>
        <dbReference type="ChEBI" id="CHEBI:18420"/>
    </ligand>
</feature>
<gene>
    <name evidence="9" type="ORF">G3570_15655</name>
</gene>
<dbReference type="GO" id="GO:0016855">
    <property type="term" value="F:racemase and epimerase activity, acting on amino acids and derivatives"/>
    <property type="evidence" value="ECO:0007669"/>
    <property type="project" value="UniProtKB-UniRule"/>
</dbReference>
<dbReference type="InterPro" id="IPR034603">
    <property type="entry name" value="Dipeptide_epimerase"/>
</dbReference>
<dbReference type="Proteomes" id="UP000473278">
    <property type="component" value="Unassembled WGS sequence"/>
</dbReference>
<comment type="cofactor">
    <cofactor evidence="6 7">
        <name>Mg(2+)</name>
        <dbReference type="ChEBI" id="CHEBI:18420"/>
    </cofactor>
    <text evidence="6 7">Binds 1 Mg(2+) ion per subunit.</text>
</comment>
<comment type="caution">
    <text evidence="9">The sequence shown here is derived from an EMBL/GenBank/DDBJ whole genome shotgun (WGS) entry which is preliminary data.</text>
</comment>
<evidence type="ECO:0000256" key="2">
    <source>
        <dbReference type="ARBA" id="ARBA00022723"/>
    </source>
</evidence>
<sequence>MSRFRLEYEKVSLSLKQPFTISRGTKSEVNNVIVRLSADGVTGVGEAAPNSRYDEDAEKVANFLEALPNSFFDDISHPNQLNELLDEVATRNSVPSVQSGKAAVEMAWLDWYAQNQGQPLWKLWNAPTTRGPQTSYTIGLDEIDIMQQKVQDAREFPIYKVKLGTGRDKAIIRGIREVTDKPIRVDANEGWASVEEASQMIRFLADHNIELVEQPLPASRFEDLVKLKKESVLPLCADESFIGDESLEEIAQAFDIINIKLMKIGSMTKARNVITKARKLGLKIMIGCMIESSVANTAGAILALWADYADLDGHILIKEDPYQGVMLDEYKHLIVSERTGLGVVNR</sequence>
<dbReference type="EC" id="5.1.1.-" evidence="7"/>
<name>A0A6M1T3P3_9BACT</name>
<dbReference type="InterPro" id="IPR029017">
    <property type="entry name" value="Enolase-like_N"/>
</dbReference>
<dbReference type="SMART" id="SM00922">
    <property type="entry name" value="MR_MLE"/>
    <property type="match status" value="1"/>
</dbReference>
<dbReference type="SUPFAM" id="SSF54826">
    <property type="entry name" value="Enolase N-terminal domain-like"/>
    <property type="match status" value="1"/>
</dbReference>
<dbReference type="Pfam" id="PF02746">
    <property type="entry name" value="MR_MLE_N"/>
    <property type="match status" value="1"/>
</dbReference>
<dbReference type="InterPro" id="IPR029065">
    <property type="entry name" value="Enolase_C-like"/>
</dbReference>
<keyword evidence="4 7" id="KW-0413">Isomerase</keyword>
<keyword evidence="10" id="KW-1185">Reference proteome</keyword>
<dbReference type="AlphaFoldDB" id="A0A6M1T3P3"/>
<dbReference type="Gene3D" id="3.30.390.10">
    <property type="entry name" value="Enolase-like, N-terminal domain"/>
    <property type="match status" value="1"/>
</dbReference>
<dbReference type="EMBL" id="JAALLT010000005">
    <property type="protein sequence ID" value="NGP78084.1"/>
    <property type="molecule type" value="Genomic_DNA"/>
</dbReference>
<evidence type="ECO:0000256" key="7">
    <source>
        <dbReference type="RuleBase" id="RU366006"/>
    </source>
</evidence>
<feature type="binding site" evidence="6">
    <location>
        <position position="213"/>
    </location>
    <ligand>
        <name>Mg(2+)</name>
        <dbReference type="ChEBI" id="CHEBI:18420"/>
    </ligand>
</feature>
<evidence type="ECO:0000256" key="6">
    <source>
        <dbReference type="PIRSR" id="PIRSR634603-3"/>
    </source>
</evidence>
<dbReference type="SFLD" id="SFLDF00010">
    <property type="entry name" value="dipeptide_epimerase"/>
    <property type="match status" value="1"/>
</dbReference>
<dbReference type="SFLD" id="SFLDG00180">
    <property type="entry name" value="muconate_cycloisomerase"/>
    <property type="match status" value="2"/>
</dbReference>
<keyword evidence="2 6" id="KW-0479">Metal-binding</keyword>
<dbReference type="RefSeq" id="WP_165143817.1">
    <property type="nucleotide sequence ID" value="NZ_JAALLT010000005.1"/>
</dbReference>
<proteinExistence type="inferred from homology"/>
<dbReference type="GO" id="GO:0046872">
    <property type="term" value="F:metal ion binding"/>
    <property type="evidence" value="ECO:0007669"/>
    <property type="project" value="UniProtKB-KW"/>
</dbReference>
<reference evidence="9 10" key="1">
    <citation type="submission" date="2020-02" db="EMBL/GenBank/DDBJ databases">
        <title>Balneolaceae bacterium YR4-1, complete genome.</title>
        <authorList>
            <person name="Li Y."/>
            <person name="Wu S."/>
        </authorList>
    </citation>
    <scope>NUCLEOTIDE SEQUENCE [LARGE SCALE GENOMIC DNA]</scope>
    <source>
        <strain evidence="9 10">YR4-1</strain>
    </source>
</reference>
<dbReference type="PANTHER" id="PTHR48080">
    <property type="entry name" value="D-GALACTONATE DEHYDRATASE-RELATED"/>
    <property type="match status" value="1"/>
</dbReference>
<protein>
    <recommendedName>
        <fullName evidence="7">Dipeptide epimerase</fullName>
        <ecNumber evidence="7">5.1.1.-</ecNumber>
    </recommendedName>
</protein>
<evidence type="ECO:0000313" key="9">
    <source>
        <dbReference type="EMBL" id="NGP78084.1"/>
    </source>
</evidence>
<dbReference type="SFLD" id="SFLDS00001">
    <property type="entry name" value="Enolase"/>
    <property type="match status" value="2"/>
</dbReference>
<evidence type="ECO:0000256" key="3">
    <source>
        <dbReference type="ARBA" id="ARBA00022842"/>
    </source>
</evidence>
<feature type="domain" description="Mandelate racemase/muconate lactonizing enzyme C-terminal" evidence="8">
    <location>
        <begin position="143"/>
        <end position="234"/>
    </location>
</feature>
<evidence type="ECO:0000256" key="1">
    <source>
        <dbReference type="ARBA" id="ARBA00008031"/>
    </source>
</evidence>